<dbReference type="GO" id="GO:0004499">
    <property type="term" value="F:N,N-dimethylaniline monooxygenase activity"/>
    <property type="evidence" value="ECO:0007669"/>
    <property type="project" value="InterPro"/>
</dbReference>
<dbReference type="EC" id="1.-.-.-" evidence="10"/>
<dbReference type="GO" id="GO:0009851">
    <property type="term" value="P:auxin biosynthetic process"/>
    <property type="evidence" value="ECO:0007669"/>
    <property type="project" value="UniProtKB-KW"/>
</dbReference>
<dbReference type="PIRSF" id="PIRSF000332">
    <property type="entry name" value="FMO"/>
    <property type="match status" value="1"/>
</dbReference>
<evidence type="ECO:0000256" key="8">
    <source>
        <dbReference type="ARBA" id="ARBA00023070"/>
    </source>
</evidence>
<dbReference type="Pfam" id="PF00743">
    <property type="entry name" value="FMO-like"/>
    <property type="match status" value="1"/>
</dbReference>
<evidence type="ECO:0000256" key="7">
    <source>
        <dbReference type="ARBA" id="ARBA00023002"/>
    </source>
</evidence>
<keyword evidence="12" id="KW-1185">Reference proteome</keyword>
<evidence type="ECO:0000256" key="4">
    <source>
        <dbReference type="ARBA" id="ARBA00022630"/>
    </source>
</evidence>
<dbReference type="EMBL" id="JBCNJP010000014">
    <property type="protein sequence ID" value="KAK9067658.1"/>
    <property type="molecule type" value="Genomic_DNA"/>
</dbReference>
<evidence type="ECO:0000256" key="3">
    <source>
        <dbReference type="ARBA" id="ARBA00009183"/>
    </source>
</evidence>
<dbReference type="InterPro" id="IPR020946">
    <property type="entry name" value="Flavin_mOase-like"/>
</dbReference>
<evidence type="ECO:0000256" key="2">
    <source>
        <dbReference type="ARBA" id="ARBA00004814"/>
    </source>
</evidence>
<name>A0AAP0DAJ3_9ASTR</name>
<comment type="cofactor">
    <cofactor evidence="1 10">
        <name>FAD</name>
        <dbReference type="ChEBI" id="CHEBI:57692"/>
    </cofactor>
</comment>
<evidence type="ECO:0000256" key="10">
    <source>
        <dbReference type="RuleBase" id="RU361177"/>
    </source>
</evidence>
<accession>A0AAP0DAJ3</accession>
<keyword evidence="4 10" id="KW-0285">Flavoprotein</keyword>
<reference evidence="11 12" key="1">
    <citation type="submission" date="2024-04" db="EMBL/GenBank/DDBJ databases">
        <title>The reference genome of an endangered Asteraceae, Deinandra increscens subsp. villosa, native to the Central Coast of California.</title>
        <authorList>
            <person name="Guilliams M."/>
            <person name="Hasenstab-Lehman K."/>
            <person name="Meyer R."/>
            <person name="Mcevoy S."/>
        </authorList>
    </citation>
    <scope>NUCLEOTIDE SEQUENCE [LARGE SCALE GENOMIC DNA]</scope>
    <source>
        <tissue evidence="11">Leaf</tissue>
    </source>
</reference>
<organism evidence="11 12">
    <name type="scientific">Deinandra increscens subsp. villosa</name>
    <dbReference type="NCBI Taxonomy" id="3103831"/>
    <lineage>
        <taxon>Eukaryota</taxon>
        <taxon>Viridiplantae</taxon>
        <taxon>Streptophyta</taxon>
        <taxon>Embryophyta</taxon>
        <taxon>Tracheophyta</taxon>
        <taxon>Spermatophyta</taxon>
        <taxon>Magnoliopsida</taxon>
        <taxon>eudicotyledons</taxon>
        <taxon>Gunneridae</taxon>
        <taxon>Pentapetalae</taxon>
        <taxon>asterids</taxon>
        <taxon>campanulids</taxon>
        <taxon>Asterales</taxon>
        <taxon>Asteraceae</taxon>
        <taxon>Asteroideae</taxon>
        <taxon>Heliantheae alliance</taxon>
        <taxon>Madieae</taxon>
        <taxon>Madiinae</taxon>
        <taxon>Deinandra</taxon>
    </lineage>
</organism>
<dbReference type="PRINTS" id="PR00368">
    <property type="entry name" value="FADPNR"/>
</dbReference>
<dbReference type="GO" id="GO:0103075">
    <property type="term" value="F:indole-3-pyruvate monooxygenase activity"/>
    <property type="evidence" value="ECO:0007669"/>
    <property type="project" value="UniProtKB-EC"/>
</dbReference>
<dbReference type="PANTHER" id="PTHR43539:SF42">
    <property type="entry name" value="OS01G0273800 PROTEIN"/>
    <property type="match status" value="1"/>
</dbReference>
<comment type="similarity">
    <text evidence="3 10">Belongs to the FMO family.</text>
</comment>
<evidence type="ECO:0000256" key="5">
    <source>
        <dbReference type="ARBA" id="ARBA00022827"/>
    </source>
</evidence>
<evidence type="ECO:0000256" key="9">
    <source>
        <dbReference type="ARBA" id="ARBA00047707"/>
    </source>
</evidence>
<evidence type="ECO:0000256" key="6">
    <source>
        <dbReference type="ARBA" id="ARBA00022857"/>
    </source>
</evidence>
<dbReference type="Proteomes" id="UP001408789">
    <property type="component" value="Unassembled WGS sequence"/>
</dbReference>
<dbReference type="GO" id="GO:0050661">
    <property type="term" value="F:NADP binding"/>
    <property type="evidence" value="ECO:0007669"/>
    <property type="project" value="InterPro"/>
</dbReference>
<dbReference type="InterPro" id="IPR000960">
    <property type="entry name" value="Flavin_mOase"/>
</dbReference>
<keyword evidence="6" id="KW-0521">NADP</keyword>
<proteinExistence type="inferred from homology"/>
<dbReference type="Gene3D" id="3.50.50.60">
    <property type="entry name" value="FAD/NAD(P)-binding domain"/>
    <property type="match status" value="1"/>
</dbReference>
<comment type="pathway">
    <text evidence="2">Plant hormone metabolism; auxin biosynthesis.</text>
</comment>
<sequence>MPHFPKAHITPIKEQPINLSARMTTSVEQTTAIIIGAGPSGLSTAASLHRLSIPYTLLEREDCIASLFTKKTLHRFHLHLPKRFCQLAHIPFPAKFPTFVPRTDLLKYLDDYAFQFNIKPKFGNLVTSAEYDEDGEVWKVETEVVGGGVGRYEGRFLVVATGENTEAFVPEVDGLGGFKGEVVHSTEYKSGEKYGGKNVLVVGAGNSGMEVAYDLSECGARTSIVVRSPIHVISTWSVTIGLLLLKVLPLHLVDSLLVWSSKLMYGDLTKYGMQRAKEGPFFIKVRDNKYPVIDMGTFKNIKSGKIQVLPAIKSIKDGGDEVVFENGKQYQFDAIIFATGFKTSTHLWLKGNDSFLNKDGTPKTMYPNHWKGENGFYCAGLAQTGIIGAAMDAQKIAQDILNLISK</sequence>
<dbReference type="InterPro" id="IPR050982">
    <property type="entry name" value="Auxin_biosynth/cation_transpt"/>
</dbReference>
<dbReference type="SUPFAM" id="SSF51905">
    <property type="entry name" value="FAD/NAD(P)-binding domain"/>
    <property type="match status" value="2"/>
</dbReference>
<gene>
    <name evidence="11" type="ORF">SSX86_011769</name>
</gene>
<evidence type="ECO:0000256" key="1">
    <source>
        <dbReference type="ARBA" id="ARBA00001974"/>
    </source>
</evidence>
<keyword evidence="5 10" id="KW-0274">FAD</keyword>
<comment type="caution">
    <text evidence="11">The sequence shown here is derived from an EMBL/GenBank/DDBJ whole genome shotgun (WGS) entry which is preliminary data.</text>
</comment>
<comment type="catalytic activity">
    <reaction evidence="9">
        <text>indole-3-pyruvate + NADPH + O2 + H(+) = (indol-3-yl)acetate + CO2 + NADP(+) + H2O</text>
        <dbReference type="Rhea" id="RHEA:34331"/>
        <dbReference type="ChEBI" id="CHEBI:15377"/>
        <dbReference type="ChEBI" id="CHEBI:15378"/>
        <dbReference type="ChEBI" id="CHEBI:15379"/>
        <dbReference type="ChEBI" id="CHEBI:16526"/>
        <dbReference type="ChEBI" id="CHEBI:17640"/>
        <dbReference type="ChEBI" id="CHEBI:30854"/>
        <dbReference type="ChEBI" id="CHEBI:57783"/>
        <dbReference type="ChEBI" id="CHEBI:58349"/>
        <dbReference type="EC" id="1.14.13.168"/>
    </reaction>
</comment>
<dbReference type="InterPro" id="IPR036188">
    <property type="entry name" value="FAD/NAD-bd_sf"/>
</dbReference>
<evidence type="ECO:0000313" key="11">
    <source>
        <dbReference type="EMBL" id="KAK9067658.1"/>
    </source>
</evidence>
<keyword evidence="7 10" id="KW-0560">Oxidoreductase</keyword>
<keyword evidence="10" id="KW-0503">Monooxygenase</keyword>
<protein>
    <recommendedName>
        <fullName evidence="10">Flavin-containing monooxygenase</fullName>
        <ecNumber evidence="10">1.-.-.-</ecNumber>
    </recommendedName>
</protein>
<keyword evidence="8" id="KW-0073">Auxin biosynthesis</keyword>
<dbReference type="PRINTS" id="PR00469">
    <property type="entry name" value="PNDRDTASEII"/>
</dbReference>
<dbReference type="PANTHER" id="PTHR43539">
    <property type="entry name" value="FLAVIN-BINDING MONOOXYGENASE-LIKE PROTEIN (AFU_ORTHOLOGUE AFUA_4G09220)"/>
    <property type="match status" value="1"/>
</dbReference>
<dbReference type="GO" id="GO:0050660">
    <property type="term" value="F:flavin adenine dinucleotide binding"/>
    <property type="evidence" value="ECO:0007669"/>
    <property type="project" value="InterPro"/>
</dbReference>
<evidence type="ECO:0000313" key="12">
    <source>
        <dbReference type="Proteomes" id="UP001408789"/>
    </source>
</evidence>
<dbReference type="AlphaFoldDB" id="A0AAP0DAJ3"/>